<organism evidence="3 4">
    <name type="scientific">Yokapox virus</name>
    <dbReference type="NCBI Taxonomy" id="1076255"/>
    <lineage>
        <taxon>Viruses</taxon>
        <taxon>Varidnaviria</taxon>
        <taxon>Bamfordvirae</taxon>
        <taxon>Nucleocytoviricota</taxon>
        <taxon>Pokkesviricetes</taxon>
        <taxon>Chitovirales</taxon>
        <taxon>Poxviridae</taxon>
        <taxon>Chordopoxvirinae</taxon>
        <taxon>Centapoxvirus</taxon>
        <taxon>Centapoxvirus yokapox</taxon>
    </lineage>
</organism>
<dbReference type="EMBL" id="HQ849551">
    <property type="protein sequence ID" value="AEN03754.1"/>
    <property type="molecule type" value="Genomic_DNA"/>
</dbReference>
<dbReference type="InterPro" id="IPR042185">
    <property type="entry name" value="Serpin_sf_2"/>
</dbReference>
<dbReference type="Pfam" id="PF00079">
    <property type="entry name" value="Serpin"/>
    <property type="match status" value="1"/>
</dbReference>
<dbReference type="PANTHER" id="PTHR11461:SF211">
    <property type="entry name" value="GH10112P-RELATED"/>
    <property type="match status" value="1"/>
</dbReference>
<dbReference type="Gene3D" id="3.30.497.10">
    <property type="entry name" value="Antithrombin, subunit I, domain 2"/>
    <property type="match status" value="1"/>
</dbReference>
<dbReference type="InterPro" id="IPR023796">
    <property type="entry name" value="Serpin_dom"/>
</dbReference>
<protein>
    <submittedName>
        <fullName evidence="3">SPI-2/CrmA inhibits Fas-mediated apoptosis, IL-1 convertase, lipoxygenase pathway</fullName>
    </submittedName>
</protein>
<dbReference type="KEGG" id="vg:11107300"/>
<dbReference type="GO" id="GO:0005615">
    <property type="term" value="C:extracellular space"/>
    <property type="evidence" value="ECO:0007669"/>
    <property type="project" value="InterPro"/>
</dbReference>
<dbReference type="InterPro" id="IPR000215">
    <property type="entry name" value="Serpin_fam"/>
</dbReference>
<proteinExistence type="inferred from homology"/>
<dbReference type="InterPro" id="IPR042178">
    <property type="entry name" value="Serpin_sf_1"/>
</dbReference>
<sequence>MKIYYFFIKAIYSFTMDIFKEIAQLNKGDNILISPVSISSLLKIFYNGASGDTKEQLYKYVKDNTDTSKATGFVTESRLYARSSIDFKDDFMDKMEDKIVKVDFFNNSKEIKDDINQWVNKLTNGNINPLLINQLSINTKMIGINVSYFKGEWLHPFNKSDTFIDNFYISKTDTVPISMMYINDVFRYSYEEQKFGSFYIIDIPYIGNTSMVVILPYEIDGLSSIENNLTIDNFNKWCDKLENHDLELYMPKFKSIESYDMIDIFTRMGLNDIFYNGDFSNMTDSPIYINDIVHKTYIDVNEDYTESAAATYSLITDCATMPKKIRINHPFIYIIKQTNGNIMFMGRFCSPKK</sequence>
<evidence type="ECO:0000256" key="1">
    <source>
        <dbReference type="ARBA" id="ARBA00008009"/>
    </source>
</evidence>
<name>G3EI57_9POXV</name>
<evidence type="ECO:0000313" key="3">
    <source>
        <dbReference type="EMBL" id="AEN03754.1"/>
    </source>
</evidence>
<dbReference type="RefSeq" id="YP_004821518.1">
    <property type="nucleotide sequence ID" value="NC_015960.1"/>
</dbReference>
<dbReference type="MEROPS" id="I04.028"/>
<keyword evidence="4" id="KW-1185">Reference proteome</keyword>
<dbReference type="InterPro" id="IPR036186">
    <property type="entry name" value="Serpin_sf"/>
</dbReference>
<dbReference type="Gene3D" id="2.30.39.10">
    <property type="entry name" value="Alpha-1-antitrypsin, domain 1"/>
    <property type="match status" value="1"/>
</dbReference>
<dbReference type="PANTHER" id="PTHR11461">
    <property type="entry name" value="SERINE PROTEASE INHIBITOR, SERPIN"/>
    <property type="match status" value="1"/>
</dbReference>
<reference evidence="3 4" key="1">
    <citation type="journal article" date="2011" name="J. Virol.">
        <title>The genome of yoka poxvirus.</title>
        <authorList>
            <person name="Zhao G."/>
            <person name="Droit L."/>
            <person name="Tesh R.B."/>
            <person name="Popov V.L."/>
            <person name="Little N.S."/>
            <person name="Upton C."/>
            <person name="Virgin H.W."/>
            <person name="Wang D."/>
        </authorList>
    </citation>
    <scope>NUCLEOTIDE SEQUENCE [LARGE SCALE GENOMIC DNA]</scope>
    <source>
        <strain evidence="3">DakArB 4268</strain>
    </source>
</reference>
<comment type="similarity">
    <text evidence="1">Belongs to the serpin family. Poxviruses subfamily.</text>
</comment>
<dbReference type="GeneID" id="11107300"/>
<evidence type="ECO:0000259" key="2">
    <source>
        <dbReference type="SMART" id="SM00093"/>
    </source>
</evidence>
<dbReference type="PROSITE" id="PS00284">
    <property type="entry name" value="SERPIN"/>
    <property type="match status" value="1"/>
</dbReference>
<accession>G3EI57</accession>
<dbReference type="InterPro" id="IPR023795">
    <property type="entry name" value="Serpin_CS"/>
</dbReference>
<dbReference type="SMART" id="SM00093">
    <property type="entry name" value="SERPIN"/>
    <property type="match status" value="1"/>
</dbReference>
<dbReference type="GO" id="GO:0004867">
    <property type="term" value="F:serine-type endopeptidase inhibitor activity"/>
    <property type="evidence" value="ECO:0007669"/>
    <property type="project" value="InterPro"/>
</dbReference>
<dbReference type="Proteomes" id="UP000164653">
    <property type="component" value="Segment"/>
</dbReference>
<gene>
    <name evidence="3" type="ORF">YKV165</name>
</gene>
<dbReference type="SUPFAM" id="SSF56574">
    <property type="entry name" value="Serpins"/>
    <property type="match status" value="1"/>
</dbReference>
<evidence type="ECO:0000313" key="4">
    <source>
        <dbReference type="Proteomes" id="UP000164653"/>
    </source>
</evidence>
<dbReference type="OrthoDB" id="14126at10239"/>
<feature type="domain" description="Serpin" evidence="2">
    <location>
        <begin position="16"/>
        <end position="351"/>
    </location>
</feature>